<proteinExistence type="predicted"/>
<reference evidence="1 2" key="1">
    <citation type="submission" date="2018-10" db="EMBL/GenBank/DDBJ databases">
        <title>Natrarchaeobius chitinivorans gen. nov., sp. nov., and Natrarchaeobius haloalkaliphilus sp. nov., alkaliphilic, chitin-utilizing haloarchaea from hypersaline alkaline lakes.</title>
        <authorList>
            <person name="Sorokin D.Y."/>
            <person name="Elcheninov A.G."/>
            <person name="Kostrikina N.A."/>
            <person name="Bale N.J."/>
            <person name="Sinninghe Damste J.S."/>
            <person name="Khijniak T.V."/>
            <person name="Kublanov I.V."/>
            <person name="Toshchakov S.V."/>
        </authorList>
    </citation>
    <scope>NUCLEOTIDE SEQUENCE [LARGE SCALE GENOMIC DNA]</scope>
    <source>
        <strain evidence="1 2">AArcht7</strain>
    </source>
</reference>
<dbReference type="PROSITE" id="PS51318">
    <property type="entry name" value="TAT"/>
    <property type="match status" value="1"/>
</dbReference>
<dbReference type="EMBL" id="REFZ01000004">
    <property type="protein sequence ID" value="RQH01478.1"/>
    <property type="molecule type" value="Genomic_DNA"/>
</dbReference>
<organism evidence="1 2">
    <name type="scientific">Natrarchaeobius chitinivorans</name>
    <dbReference type="NCBI Taxonomy" id="1679083"/>
    <lineage>
        <taxon>Archaea</taxon>
        <taxon>Methanobacteriati</taxon>
        <taxon>Methanobacteriota</taxon>
        <taxon>Stenosarchaea group</taxon>
        <taxon>Halobacteria</taxon>
        <taxon>Halobacteriales</taxon>
        <taxon>Natrialbaceae</taxon>
        <taxon>Natrarchaeobius</taxon>
    </lineage>
</organism>
<dbReference type="InterPro" id="IPR006311">
    <property type="entry name" value="TAT_signal"/>
</dbReference>
<keyword evidence="2" id="KW-1185">Reference proteome</keyword>
<dbReference type="Pfam" id="PF20127">
    <property type="entry name" value="DUF6517"/>
    <property type="match status" value="1"/>
</dbReference>
<sequence length="218" mass="23624">MTVTRRTVLATGVVAGTAAIAGCTDPLRGTLSSSPATVSEEARSAVGYDEHVVDELIVDHPVGLFGLERTIEVINWYAEYDRAISLEGLGLTRLQAAVFIVLSTPQVSVLGRTHNPVGEYSTDELVALIQERYDGLEIERAVDEETATVLDAETTVVRYRAQARLVEAGRRLDVTLHVSEPVAHGDDFVLCVAVYPRLLGVDVEASSVRTLLEGVRHE</sequence>
<protein>
    <submittedName>
        <fullName evidence="1">Uncharacterized protein</fullName>
    </submittedName>
</protein>
<accession>A0A3N6MF22</accession>
<evidence type="ECO:0000313" key="1">
    <source>
        <dbReference type="EMBL" id="RQH01478.1"/>
    </source>
</evidence>
<dbReference type="Proteomes" id="UP000281431">
    <property type="component" value="Unassembled WGS sequence"/>
</dbReference>
<dbReference type="OrthoDB" id="205286at2157"/>
<gene>
    <name evidence="1" type="ORF">EA472_06930</name>
</gene>
<dbReference type="PROSITE" id="PS51257">
    <property type="entry name" value="PROKAR_LIPOPROTEIN"/>
    <property type="match status" value="1"/>
</dbReference>
<name>A0A3N6MF22_NATCH</name>
<evidence type="ECO:0000313" key="2">
    <source>
        <dbReference type="Proteomes" id="UP000281431"/>
    </source>
</evidence>
<dbReference type="InterPro" id="IPR045396">
    <property type="entry name" value="DUF6517"/>
</dbReference>
<comment type="caution">
    <text evidence="1">The sequence shown here is derived from an EMBL/GenBank/DDBJ whole genome shotgun (WGS) entry which is preliminary data.</text>
</comment>
<dbReference type="AlphaFoldDB" id="A0A3N6MF22"/>